<protein>
    <submittedName>
        <fullName evidence="3">ATP-binding protein</fullName>
    </submittedName>
</protein>
<gene>
    <name evidence="3" type="ORF">HA222_05270</name>
</gene>
<dbReference type="InterPro" id="IPR025420">
    <property type="entry name" value="DUF4143"/>
</dbReference>
<dbReference type="GO" id="GO:0005524">
    <property type="term" value="F:ATP binding"/>
    <property type="evidence" value="ECO:0007669"/>
    <property type="project" value="UniProtKB-KW"/>
</dbReference>
<dbReference type="InterPro" id="IPR011335">
    <property type="entry name" value="Restrct_endonuc-II-like"/>
</dbReference>
<name>A0A7J4K1L1_9ARCH</name>
<evidence type="ECO:0000259" key="1">
    <source>
        <dbReference type="Pfam" id="PF13173"/>
    </source>
</evidence>
<dbReference type="SUPFAM" id="SSF52540">
    <property type="entry name" value="P-loop containing nucleoside triphosphate hydrolases"/>
    <property type="match status" value="1"/>
</dbReference>
<keyword evidence="3" id="KW-0067">ATP-binding</keyword>
<dbReference type="SUPFAM" id="SSF52980">
    <property type="entry name" value="Restriction endonuclease-like"/>
    <property type="match status" value="1"/>
</dbReference>
<sequence length="413" mass="48137">MNNSIMKWNFWWSSPEKLGEFKWIERDALKSATALMKSPRIKDIIGVRRAGKTFLMYQIVSRLIKEGVKPEEILYLNFDDPEFKEIKKTISASLEIKPDIKYVFLDEVQNIPGWERDIRAYYDRKEFKQIFVSGSSASLISRDVGKTLTGRHITILVTPFSFKEFISKHNINYKDPFQKEKVTHYLEKFLQEGGFPETLTEEAVTNEPILVNTYNDIVVRDVVSRFGADSEAAKNLAYYLMTNIGSQFSENSVAKSLNMHNETVKKYLAMLSEVFLFYYIKQFSWKVKEQIKKGMKCYSIDTGLRNAVSFKFSDDLGKLAENTALVELKRRGCEAYFWKGKREVDFIVRKGNKLTAINVAYTDTPHKREKEGLMEFKEKYKDAKLVIITKELEQTSEDGIEHVPLWKWLLNEN</sequence>
<proteinExistence type="predicted"/>
<evidence type="ECO:0000313" key="4">
    <source>
        <dbReference type="Proteomes" id="UP000590964"/>
    </source>
</evidence>
<dbReference type="Proteomes" id="UP000590964">
    <property type="component" value="Unassembled WGS sequence"/>
</dbReference>
<dbReference type="InterPro" id="IPR041682">
    <property type="entry name" value="AAA_14"/>
</dbReference>
<dbReference type="PANTHER" id="PTHR33295:SF8">
    <property type="entry name" value="AAA+ ATPASE DOMAIN-CONTAINING PROTEIN"/>
    <property type="match status" value="1"/>
</dbReference>
<keyword evidence="3" id="KW-0547">Nucleotide-binding</keyword>
<evidence type="ECO:0000259" key="2">
    <source>
        <dbReference type="Pfam" id="PF13635"/>
    </source>
</evidence>
<dbReference type="PANTHER" id="PTHR33295">
    <property type="entry name" value="ATPASE"/>
    <property type="match status" value="1"/>
</dbReference>
<feature type="domain" description="AAA" evidence="1">
    <location>
        <begin position="40"/>
        <end position="165"/>
    </location>
</feature>
<evidence type="ECO:0000313" key="3">
    <source>
        <dbReference type="EMBL" id="HIH22037.1"/>
    </source>
</evidence>
<feature type="domain" description="DUF4143" evidence="2">
    <location>
        <begin position="220"/>
        <end position="361"/>
    </location>
</feature>
<dbReference type="Pfam" id="PF13635">
    <property type="entry name" value="DUF4143"/>
    <property type="match status" value="1"/>
</dbReference>
<dbReference type="AlphaFoldDB" id="A0A7J4K1L1"/>
<comment type="caution">
    <text evidence="3">The sequence shown here is derived from an EMBL/GenBank/DDBJ whole genome shotgun (WGS) entry which is preliminary data.</text>
</comment>
<reference evidence="4" key="1">
    <citation type="journal article" date="2020" name="bioRxiv">
        <title>A rank-normalized archaeal taxonomy based on genome phylogeny resolves widespread incomplete and uneven classifications.</title>
        <authorList>
            <person name="Rinke C."/>
            <person name="Chuvochina M."/>
            <person name="Mussig A.J."/>
            <person name="Chaumeil P.-A."/>
            <person name="Waite D.W."/>
            <person name="Whitman W.B."/>
            <person name="Parks D.H."/>
            <person name="Hugenholtz P."/>
        </authorList>
    </citation>
    <scope>NUCLEOTIDE SEQUENCE [LARGE SCALE GENOMIC DNA]</scope>
</reference>
<dbReference type="InterPro" id="IPR027417">
    <property type="entry name" value="P-loop_NTPase"/>
</dbReference>
<dbReference type="EMBL" id="DUFW01000093">
    <property type="protein sequence ID" value="HIH22037.1"/>
    <property type="molecule type" value="Genomic_DNA"/>
</dbReference>
<accession>A0A7J4K1L1</accession>
<dbReference type="Pfam" id="PF13173">
    <property type="entry name" value="AAA_14"/>
    <property type="match status" value="1"/>
</dbReference>
<organism evidence="3 4">
    <name type="scientific">Candidatus Iainarchaeum sp</name>
    <dbReference type="NCBI Taxonomy" id="3101447"/>
    <lineage>
        <taxon>Archaea</taxon>
        <taxon>Candidatus Iainarchaeota</taxon>
        <taxon>Candidatus Iainarchaeia</taxon>
        <taxon>Candidatus Iainarchaeales</taxon>
        <taxon>Candidatus Iainarchaeaceae</taxon>
        <taxon>Candidatus Iainarchaeum</taxon>
    </lineage>
</organism>